<feature type="transmembrane region" description="Helical" evidence="1">
    <location>
        <begin position="89"/>
        <end position="107"/>
    </location>
</feature>
<dbReference type="Proteomes" id="UP001162131">
    <property type="component" value="Unassembled WGS sequence"/>
</dbReference>
<dbReference type="AlphaFoldDB" id="A0AAU9JQ61"/>
<proteinExistence type="predicted"/>
<evidence type="ECO:0000256" key="1">
    <source>
        <dbReference type="SAM" id="Phobius"/>
    </source>
</evidence>
<evidence type="ECO:0008006" key="4">
    <source>
        <dbReference type="Google" id="ProtNLM"/>
    </source>
</evidence>
<gene>
    <name evidence="2" type="ORF">BSTOLATCC_MIC40844</name>
</gene>
<feature type="transmembrane region" description="Helical" evidence="1">
    <location>
        <begin position="343"/>
        <end position="359"/>
    </location>
</feature>
<feature type="transmembrane region" description="Helical" evidence="1">
    <location>
        <begin position="224"/>
        <end position="248"/>
    </location>
</feature>
<feature type="transmembrane region" description="Helical" evidence="1">
    <location>
        <begin position="365"/>
        <end position="387"/>
    </location>
</feature>
<feature type="transmembrane region" description="Helical" evidence="1">
    <location>
        <begin position="437"/>
        <end position="470"/>
    </location>
</feature>
<feature type="transmembrane region" description="Helical" evidence="1">
    <location>
        <begin position="46"/>
        <end position="69"/>
    </location>
</feature>
<protein>
    <recommendedName>
        <fullName evidence="4">Odorant receptor</fullName>
    </recommendedName>
</protein>
<keyword evidence="1" id="KW-0472">Membrane</keyword>
<feature type="transmembrane region" description="Helical" evidence="1">
    <location>
        <begin position="297"/>
        <end position="322"/>
    </location>
</feature>
<organism evidence="2 3">
    <name type="scientific">Blepharisma stoltei</name>
    <dbReference type="NCBI Taxonomy" id="1481888"/>
    <lineage>
        <taxon>Eukaryota</taxon>
        <taxon>Sar</taxon>
        <taxon>Alveolata</taxon>
        <taxon>Ciliophora</taxon>
        <taxon>Postciliodesmatophora</taxon>
        <taxon>Heterotrichea</taxon>
        <taxon>Heterotrichida</taxon>
        <taxon>Blepharismidae</taxon>
        <taxon>Blepharisma</taxon>
    </lineage>
</organism>
<keyword evidence="3" id="KW-1185">Reference proteome</keyword>
<evidence type="ECO:0000313" key="3">
    <source>
        <dbReference type="Proteomes" id="UP001162131"/>
    </source>
</evidence>
<comment type="caution">
    <text evidence="2">The sequence shown here is derived from an EMBL/GenBank/DDBJ whole genome shotgun (WGS) entry which is preliminary data.</text>
</comment>
<feature type="transmembrane region" description="Helical" evidence="1">
    <location>
        <begin position="153"/>
        <end position="174"/>
    </location>
</feature>
<name>A0AAU9JQ61_9CILI</name>
<reference evidence="2" key="1">
    <citation type="submission" date="2021-09" db="EMBL/GenBank/DDBJ databases">
        <authorList>
            <consortium name="AG Swart"/>
            <person name="Singh M."/>
            <person name="Singh A."/>
            <person name="Seah K."/>
            <person name="Emmerich C."/>
        </authorList>
    </citation>
    <scope>NUCLEOTIDE SEQUENCE</scope>
    <source>
        <strain evidence="2">ATCC30299</strain>
    </source>
</reference>
<keyword evidence="1" id="KW-1133">Transmembrane helix</keyword>
<sequence>MRKKQDLLNAWGEDFWKRHFGVFNFLRWCFFKSIDMLDDKFKNPELTMVLAGIFLLNINLNVLGSVTLGEICYQYQEELVSQLPAALNLRNPFSVYVNWFYILFFVGNLKSSPFILTLCCALFHTYDTIIKLIDTSFCPPQSNTGRFNGLLLWAAYRSFMNCWALIYWLAIVILPKRLSKKFQLSELLSINHILCKILFWNKAKKTKEILTTPFKMPFRIRASAVFSVFAILVDICVYMLLSYSIYYLTDELRSYRDYLKTQPGNDIFIILYLQETHIVTVSEGINLLSIVIRCLEPIFPCIAISLIIGSIVALYSIVLMLFRYKQYMLIIVNEPENREFLKRIWRFPSYLAIFFPSQFVMNISFLHITFSFVLSSFLYAFTIFFMFTDVFAYIMSKPLQFWLVLAILFWGLIYFPHLVEKDRTVKNKMYFCLWDSWFLFAGYTSSIIIGIFRYFFGAGIALFLGFRAHISNMAPPFDRLDALYRSFYGSITMHCIILGIMPTKEELLEIANATRDKGPAKIIL</sequence>
<evidence type="ECO:0000313" key="2">
    <source>
        <dbReference type="EMBL" id="CAG9326417.1"/>
    </source>
</evidence>
<dbReference type="EMBL" id="CAJZBQ010000040">
    <property type="protein sequence ID" value="CAG9326417.1"/>
    <property type="molecule type" value="Genomic_DNA"/>
</dbReference>
<keyword evidence="1" id="KW-0812">Transmembrane</keyword>
<feature type="transmembrane region" description="Helical" evidence="1">
    <location>
        <begin position="399"/>
        <end position="417"/>
    </location>
</feature>
<accession>A0AAU9JQ61</accession>